<gene>
    <name evidence="2" type="ORF">F3B98_32045</name>
</gene>
<feature type="non-terminal residue" evidence="2">
    <location>
        <position position="1"/>
    </location>
</feature>
<dbReference type="Proteomes" id="UP000435985">
    <property type="component" value="Unassembled WGS sequence"/>
</dbReference>
<dbReference type="Pfam" id="PF19512">
    <property type="entry name" value="DUF6046"/>
    <property type="match status" value="1"/>
</dbReference>
<proteinExistence type="predicted"/>
<evidence type="ECO:0000313" key="2">
    <source>
        <dbReference type="EMBL" id="KAA4647825.1"/>
    </source>
</evidence>
<organism evidence="2 3">
    <name type="scientific">Bacteroides ovatus</name>
    <dbReference type="NCBI Taxonomy" id="28116"/>
    <lineage>
        <taxon>Bacteria</taxon>
        <taxon>Pseudomonadati</taxon>
        <taxon>Bacteroidota</taxon>
        <taxon>Bacteroidia</taxon>
        <taxon>Bacteroidales</taxon>
        <taxon>Bacteroidaceae</taxon>
        <taxon>Bacteroides</taxon>
    </lineage>
</organism>
<evidence type="ECO:0000313" key="3">
    <source>
        <dbReference type="Proteomes" id="UP000435985"/>
    </source>
</evidence>
<reference evidence="2 3" key="1">
    <citation type="journal article" date="2019" name="Nat. Med.">
        <title>A library of human gut bacterial isolates paired with longitudinal multiomics data enables mechanistic microbiome research.</title>
        <authorList>
            <person name="Poyet M."/>
            <person name="Groussin M."/>
            <person name="Gibbons S.M."/>
            <person name="Avila-Pacheco J."/>
            <person name="Jiang X."/>
            <person name="Kearney S.M."/>
            <person name="Perrotta A.R."/>
            <person name="Berdy B."/>
            <person name="Zhao S."/>
            <person name="Lieberman T.D."/>
            <person name="Swanson P.K."/>
            <person name="Smith M."/>
            <person name="Roesemann S."/>
            <person name="Alexander J.E."/>
            <person name="Rich S.A."/>
            <person name="Livny J."/>
            <person name="Vlamakis H."/>
            <person name="Clish C."/>
            <person name="Bullock K."/>
            <person name="Deik A."/>
            <person name="Scott J."/>
            <person name="Pierce K.A."/>
            <person name="Xavier R.J."/>
            <person name="Alm E.J."/>
        </authorList>
    </citation>
    <scope>NUCLEOTIDE SEQUENCE [LARGE SCALE GENOMIC DNA]</scope>
    <source>
        <strain evidence="2 3">BIOML-A14</strain>
    </source>
</reference>
<sequence length="98" mass="10913">IQVFNLMFQQFNVTQILIKDFNMGQNEGFKNVQPYSFTCVAVEPDDAVNVVQDTINGTNLEISQMKKQGWAKVLLDKVKASAANQAAQMIESLTSNTI</sequence>
<dbReference type="EMBL" id="VWFO01000603">
    <property type="protein sequence ID" value="KAA4647825.1"/>
    <property type="molecule type" value="Genomic_DNA"/>
</dbReference>
<name>A0A642C4G7_BACOV</name>
<dbReference type="InterPro" id="IPR046109">
    <property type="entry name" value="DUF6046"/>
</dbReference>
<protein>
    <recommendedName>
        <fullName evidence="1">DUF6046 domain-containing protein</fullName>
    </recommendedName>
</protein>
<dbReference type="AlphaFoldDB" id="A0A642C4G7"/>
<comment type="caution">
    <text evidence="2">The sequence shown here is derived from an EMBL/GenBank/DDBJ whole genome shotgun (WGS) entry which is preliminary data.</text>
</comment>
<evidence type="ECO:0000259" key="1">
    <source>
        <dbReference type="Pfam" id="PF19512"/>
    </source>
</evidence>
<feature type="domain" description="DUF6046" evidence="1">
    <location>
        <begin position="2"/>
        <end position="43"/>
    </location>
</feature>
<accession>A0A642C4G7</accession>